<keyword evidence="8" id="KW-0333">Golgi apparatus</keyword>
<evidence type="ECO:0000256" key="6">
    <source>
        <dbReference type="ARBA" id="ARBA00023136"/>
    </source>
</evidence>
<evidence type="ECO:0000256" key="1">
    <source>
        <dbReference type="ARBA" id="ARBA00004141"/>
    </source>
</evidence>
<organism evidence="9 10">
    <name type="scientific">Collybiopsis luxurians FD-317 M1</name>
    <dbReference type="NCBI Taxonomy" id="944289"/>
    <lineage>
        <taxon>Eukaryota</taxon>
        <taxon>Fungi</taxon>
        <taxon>Dikarya</taxon>
        <taxon>Basidiomycota</taxon>
        <taxon>Agaricomycotina</taxon>
        <taxon>Agaricomycetes</taxon>
        <taxon>Agaricomycetidae</taxon>
        <taxon>Agaricales</taxon>
        <taxon>Marasmiineae</taxon>
        <taxon>Omphalotaceae</taxon>
        <taxon>Collybiopsis</taxon>
        <taxon>Collybiopsis luxurians</taxon>
    </lineage>
</organism>
<dbReference type="GO" id="GO:0015031">
    <property type="term" value="P:protein transport"/>
    <property type="evidence" value="ECO:0007669"/>
    <property type="project" value="UniProtKB-KW"/>
</dbReference>
<dbReference type="PANTHER" id="PTHR23137:SF36">
    <property type="entry name" value="VESICLE TRANSPORT PROTEIN SFT2C"/>
    <property type="match status" value="1"/>
</dbReference>
<comment type="function">
    <text evidence="8">Nonessential protein required for the fusion of transport vesicles derived from the endocytic pathway with the Golgi complex.</text>
</comment>
<dbReference type="InterPro" id="IPR011691">
    <property type="entry name" value="Vesicle_transpt_SFT2"/>
</dbReference>
<accession>A0A0D0CDN0</accession>
<name>A0A0D0CDN0_9AGAR</name>
<evidence type="ECO:0000256" key="4">
    <source>
        <dbReference type="ARBA" id="ARBA00022927"/>
    </source>
</evidence>
<evidence type="ECO:0000256" key="5">
    <source>
        <dbReference type="ARBA" id="ARBA00022989"/>
    </source>
</evidence>
<feature type="transmembrane region" description="Helical" evidence="8">
    <location>
        <begin position="164"/>
        <end position="185"/>
    </location>
</feature>
<evidence type="ECO:0000256" key="7">
    <source>
        <dbReference type="ARBA" id="ARBA00025800"/>
    </source>
</evidence>
<keyword evidence="3 8" id="KW-0812">Transmembrane</keyword>
<comment type="subcellular location">
    <subcellularLocation>
        <location evidence="8">Golgi apparatus membrane</location>
        <topology evidence="8">Multi-pass membrane protein</topology>
    </subcellularLocation>
    <subcellularLocation>
        <location evidence="1">Membrane</location>
        <topology evidence="1">Multi-pass membrane protein</topology>
    </subcellularLocation>
</comment>
<comment type="similarity">
    <text evidence="7 8">Belongs to the SFT2 family.</text>
</comment>
<dbReference type="PANTHER" id="PTHR23137">
    <property type="entry name" value="VESICLE TRANSPORT PROTEIN-RELATED"/>
    <property type="match status" value="1"/>
</dbReference>
<evidence type="ECO:0000256" key="2">
    <source>
        <dbReference type="ARBA" id="ARBA00022448"/>
    </source>
</evidence>
<keyword evidence="5 8" id="KW-1133">Transmembrane helix</keyword>
<dbReference type="GO" id="GO:0000139">
    <property type="term" value="C:Golgi membrane"/>
    <property type="evidence" value="ECO:0007669"/>
    <property type="project" value="UniProtKB-SubCell"/>
</dbReference>
<evidence type="ECO:0000256" key="3">
    <source>
        <dbReference type="ARBA" id="ARBA00022692"/>
    </source>
</evidence>
<feature type="transmembrane region" description="Helical" evidence="8">
    <location>
        <begin position="140"/>
        <end position="158"/>
    </location>
</feature>
<gene>
    <name evidence="9" type="ORF">GYMLUDRAFT_47385</name>
</gene>
<dbReference type="Pfam" id="PF04178">
    <property type="entry name" value="Got1"/>
    <property type="match status" value="1"/>
</dbReference>
<protein>
    <recommendedName>
        <fullName evidence="8">Protein transport protein SFT2</fullName>
    </recommendedName>
</protein>
<reference evidence="9 10" key="1">
    <citation type="submission" date="2014-04" db="EMBL/GenBank/DDBJ databases">
        <title>Evolutionary Origins and Diversification of the Mycorrhizal Mutualists.</title>
        <authorList>
            <consortium name="DOE Joint Genome Institute"/>
            <consortium name="Mycorrhizal Genomics Consortium"/>
            <person name="Kohler A."/>
            <person name="Kuo A."/>
            <person name="Nagy L.G."/>
            <person name="Floudas D."/>
            <person name="Copeland A."/>
            <person name="Barry K.W."/>
            <person name="Cichocki N."/>
            <person name="Veneault-Fourrey C."/>
            <person name="LaButti K."/>
            <person name="Lindquist E.A."/>
            <person name="Lipzen A."/>
            <person name="Lundell T."/>
            <person name="Morin E."/>
            <person name="Murat C."/>
            <person name="Riley R."/>
            <person name="Ohm R."/>
            <person name="Sun H."/>
            <person name="Tunlid A."/>
            <person name="Henrissat B."/>
            <person name="Grigoriev I.V."/>
            <person name="Hibbett D.S."/>
            <person name="Martin F."/>
        </authorList>
    </citation>
    <scope>NUCLEOTIDE SEQUENCE [LARGE SCALE GENOMIC DNA]</scope>
    <source>
        <strain evidence="9 10">FD-317 M1</strain>
    </source>
</reference>
<evidence type="ECO:0000256" key="8">
    <source>
        <dbReference type="RuleBase" id="RU363111"/>
    </source>
</evidence>
<evidence type="ECO:0000313" key="10">
    <source>
        <dbReference type="Proteomes" id="UP000053593"/>
    </source>
</evidence>
<keyword evidence="10" id="KW-1185">Reference proteome</keyword>
<dbReference type="EMBL" id="KN834800">
    <property type="protein sequence ID" value="KIK56167.1"/>
    <property type="molecule type" value="Genomic_DNA"/>
</dbReference>
<keyword evidence="4 8" id="KW-0653">Protein transport</keyword>
<keyword evidence="6 8" id="KW-0472">Membrane</keyword>
<feature type="transmembrane region" description="Helical" evidence="8">
    <location>
        <begin position="107"/>
        <end position="128"/>
    </location>
</feature>
<feature type="transmembrane region" description="Helical" evidence="8">
    <location>
        <begin position="79"/>
        <end position="101"/>
    </location>
</feature>
<keyword evidence="2 8" id="KW-0813">Transport</keyword>
<sequence length="209" mass="22964">MPPANNSSTEQNFRSHLSQFAWSRGVTDDSQQSQQPSQNPFARFYNSVSNVAGDYVPLRSNERSNEDEAWMALSRWERLLGFGACLLGAAVCFFVAFLTMIRPTKFALSFSLGSLLVMIGFSILIGPINHVKHLFSKERLPFTFIYFGSLAATLYFSLGLQSFFGSLISGIVQIVALVAYVLAYFPGGRQTLVLGGSLALRSAGSLLPR</sequence>
<dbReference type="InterPro" id="IPR007305">
    <property type="entry name" value="Vesicle_transpt_Got1/SFT2"/>
</dbReference>
<proteinExistence type="inferred from homology"/>
<dbReference type="Proteomes" id="UP000053593">
    <property type="component" value="Unassembled WGS sequence"/>
</dbReference>
<dbReference type="GO" id="GO:0016192">
    <property type="term" value="P:vesicle-mediated transport"/>
    <property type="evidence" value="ECO:0007669"/>
    <property type="project" value="InterPro"/>
</dbReference>
<dbReference type="HOGENOM" id="CLU_099529_3_0_1"/>
<evidence type="ECO:0000313" key="9">
    <source>
        <dbReference type="EMBL" id="KIK56167.1"/>
    </source>
</evidence>
<dbReference type="AlphaFoldDB" id="A0A0D0CDN0"/>
<dbReference type="OrthoDB" id="660759at2759"/>